<evidence type="ECO:0000313" key="2">
    <source>
        <dbReference type="EMBL" id="KAF6094669.1"/>
    </source>
</evidence>
<comment type="caution">
    <text evidence="2">The sequence shown here is derived from an EMBL/GenBank/DDBJ whole genome shotgun (WGS) entry which is preliminary data.</text>
</comment>
<feature type="region of interest" description="Disordered" evidence="1">
    <location>
        <begin position="1"/>
        <end position="55"/>
    </location>
</feature>
<evidence type="ECO:0000256" key="1">
    <source>
        <dbReference type="SAM" id="MobiDB-lite"/>
    </source>
</evidence>
<proteinExistence type="predicted"/>
<name>A0A834DWC6_9CHIR</name>
<feature type="compositionally biased region" description="Polar residues" evidence="1">
    <location>
        <begin position="1"/>
        <end position="10"/>
    </location>
</feature>
<dbReference type="EMBL" id="JABVXQ010000008">
    <property type="protein sequence ID" value="KAF6094669.1"/>
    <property type="molecule type" value="Genomic_DNA"/>
</dbReference>
<evidence type="ECO:0000313" key="3">
    <source>
        <dbReference type="Proteomes" id="UP000664940"/>
    </source>
</evidence>
<reference evidence="2 3" key="1">
    <citation type="journal article" date="2020" name="Nature">
        <title>Six reference-quality genomes reveal evolution of bat adaptations.</title>
        <authorList>
            <person name="Jebb D."/>
            <person name="Huang Z."/>
            <person name="Pippel M."/>
            <person name="Hughes G.M."/>
            <person name="Lavrichenko K."/>
            <person name="Devanna P."/>
            <person name="Winkler S."/>
            <person name="Jermiin L.S."/>
            <person name="Skirmuntt E.C."/>
            <person name="Katzourakis A."/>
            <person name="Burkitt-Gray L."/>
            <person name="Ray D.A."/>
            <person name="Sullivan K.A.M."/>
            <person name="Roscito J.G."/>
            <person name="Kirilenko B.M."/>
            <person name="Davalos L.M."/>
            <person name="Corthals A.P."/>
            <person name="Power M.L."/>
            <person name="Jones G."/>
            <person name="Ransome R.D."/>
            <person name="Dechmann D.K.N."/>
            <person name="Locatelli A.G."/>
            <person name="Puechmaille S.J."/>
            <person name="Fedrigo O."/>
            <person name="Jarvis E.D."/>
            <person name="Hiller M."/>
            <person name="Vernes S.C."/>
            <person name="Myers E.W."/>
            <person name="Teeling E.C."/>
        </authorList>
    </citation>
    <scope>NUCLEOTIDE SEQUENCE [LARGE SCALE GENOMIC DNA]</scope>
    <source>
        <strain evidence="2">Bat1K_MPI-CBG_1</strain>
    </source>
</reference>
<organism evidence="2 3">
    <name type="scientific">Phyllostomus discolor</name>
    <name type="common">pale spear-nosed bat</name>
    <dbReference type="NCBI Taxonomy" id="89673"/>
    <lineage>
        <taxon>Eukaryota</taxon>
        <taxon>Metazoa</taxon>
        <taxon>Chordata</taxon>
        <taxon>Craniata</taxon>
        <taxon>Vertebrata</taxon>
        <taxon>Euteleostomi</taxon>
        <taxon>Mammalia</taxon>
        <taxon>Eutheria</taxon>
        <taxon>Laurasiatheria</taxon>
        <taxon>Chiroptera</taxon>
        <taxon>Yangochiroptera</taxon>
        <taxon>Phyllostomidae</taxon>
        <taxon>Phyllostominae</taxon>
        <taxon>Phyllostomus</taxon>
    </lineage>
</organism>
<gene>
    <name evidence="2" type="ORF">HJG60_011779</name>
</gene>
<dbReference type="AlphaFoldDB" id="A0A834DWC6"/>
<dbReference type="Proteomes" id="UP000664940">
    <property type="component" value="Unassembled WGS sequence"/>
</dbReference>
<sequence>MDGHRSQASWRESGGASAELENPTLSLSGCQGAASPWSGTVLNNRRPGPGSSVWSGRMEGRHASCSWWGGGCGGGRGGRRWRRGASHGRWDSPQAEHAVLFVVKNSFVTLKQFFSAAFHNISERSHL</sequence>
<accession>A0A834DWC6</accession>
<protein>
    <submittedName>
        <fullName evidence="2">Uncharacterized protein</fullName>
    </submittedName>
</protein>